<dbReference type="AlphaFoldDB" id="A0A7S0G0V0"/>
<gene>
    <name evidence="1" type="ORF">RMAR0315_LOCUS4798</name>
</gene>
<accession>A0A7S0G0V0</accession>
<proteinExistence type="predicted"/>
<organism evidence="1">
    <name type="scientific">Rhodosorus marinus</name>
    <dbReference type="NCBI Taxonomy" id="101924"/>
    <lineage>
        <taxon>Eukaryota</taxon>
        <taxon>Rhodophyta</taxon>
        <taxon>Stylonematophyceae</taxon>
        <taxon>Stylonematales</taxon>
        <taxon>Stylonemataceae</taxon>
        <taxon>Rhodosorus</taxon>
    </lineage>
</organism>
<name>A0A7S0G0V0_9RHOD</name>
<sequence length="99" mass="11004">MAKNHKLAGGKDAMKIEKPDEKFIPIAVDAVGSSGKLTKAFLRDGGKHLVHCIHELSQERAQLNRTWHGSTDLAIEALLVDPLDNPLVLIFFRFERSLS</sequence>
<evidence type="ECO:0000313" key="1">
    <source>
        <dbReference type="EMBL" id="CAD8394813.1"/>
    </source>
</evidence>
<protein>
    <submittedName>
        <fullName evidence="1">Uncharacterized protein</fullName>
    </submittedName>
</protein>
<dbReference type="EMBL" id="HBEK01008734">
    <property type="protein sequence ID" value="CAD8394813.1"/>
    <property type="molecule type" value="Transcribed_RNA"/>
</dbReference>
<reference evidence="1" key="1">
    <citation type="submission" date="2021-01" db="EMBL/GenBank/DDBJ databases">
        <authorList>
            <person name="Corre E."/>
            <person name="Pelletier E."/>
            <person name="Niang G."/>
            <person name="Scheremetjew M."/>
            <person name="Finn R."/>
            <person name="Kale V."/>
            <person name="Holt S."/>
            <person name="Cochrane G."/>
            <person name="Meng A."/>
            <person name="Brown T."/>
            <person name="Cohen L."/>
        </authorList>
    </citation>
    <scope>NUCLEOTIDE SEQUENCE</scope>
    <source>
        <strain evidence="1">UTEX LB 2760</strain>
    </source>
</reference>